<dbReference type="AlphaFoldDB" id="A0AAE1A4C0"/>
<sequence>MIGRYIQILPEDLLRESVGLNFSTRPPLPPLPPLPQPILVFTPIPFLFFSAKNYPLRVGTQMSWDVLKTLPIISIISLYCRALVSCFFLVNPRDSLTLAPTTFIPTHPPPDDSFPLTSHIIDEP</sequence>
<protein>
    <submittedName>
        <fullName evidence="1">Uncharacterized protein</fullName>
    </submittedName>
</protein>
<accession>A0AAE1A4C0</accession>
<dbReference type="EMBL" id="JAWDGP010002663">
    <property type="protein sequence ID" value="KAK3781104.1"/>
    <property type="molecule type" value="Genomic_DNA"/>
</dbReference>
<dbReference type="Proteomes" id="UP001283361">
    <property type="component" value="Unassembled WGS sequence"/>
</dbReference>
<comment type="caution">
    <text evidence="1">The sequence shown here is derived from an EMBL/GenBank/DDBJ whole genome shotgun (WGS) entry which is preliminary data.</text>
</comment>
<name>A0AAE1A4C0_9GAST</name>
<keyword evidence="2" id="KW-1185">Reference proteome</keyword>
<reference evidence="1" key="1">
    <citation type="journal article" date="2023" name="G3 (Bethesda)">
        <title>A reference genome for the long-term kleptoplast-retaining sea slug Elysia crispata morphotype clarki.</title>
        <authorList>
            <person name="Eastman K.E."/>
            <person name="Pendleton A.L."/>
            <person name="Shaikh M.A."/>
            <person name="Suttiyut T."/>
            <person name="Ogas R."/>
            <person name="Tomko P."/>
            <person name="Gavelis G."/>
            <person name="Widhalm J.R."/>
            <person name="Wisecaver J.H."/>
        </authorList>
    </citation>
    <scope>NUCLEOTIDE SEQUENCE</scope>
    <source>
        <strain evidence="1">ECLA1</strain>
    </source>
</reference>
<evidence type="ECO:0000313" key="1">
    <source>
        <dbReference type="EMBL" id="KAK3781104.1"/>
    </source>
</evidence>
<gene>
    <name evidence="1" type="ORF">RRG08_001168</name>
</gene>
<proteinExistence type="predicted"/>
<evidence type="ECO:0000313" key="2">
    <source>
        <dbReference type="Proteomes" id="UP001283361"/>
    </source>
</evidence>
<organism evidence="1 2">
    <name type="scientific">Elysia crispata</name>
    <name type="common">lettuce slug</name>
    <dbReference type="NCBI Taxonomy" id="231223"/>
    <lineage>
        <taxon>Eukaryota</taxon>
        <taxon>Metazoa</taxon>
        <taxon>Spiralia</taxon>
        <taxon>Lophotrochozoa</taxon>
        <taxon>Mollusca</taxon>
        <taxon>Gastropoda</taxon>
        <taxon>Heterobranchia</taxon>
        <taxon>Euthyneura</taxon>
        <taxon>Panpulmonata</taxon>
        <taxon>Sacoglossa</taxon>
        <taxon>Placobranchoidea</taxon>
        <taxon>Plakobranchidae</taxon>
        <taxon>Elysia</taxon>
    </lineage>
</organism>